<dbReference type="InterPro" id="IPR057770">
    <property type="entry name" value="YscD/Y4YQ_C"/>
</dbReference>
<comment type="caution">
    <text evidence="5">The sequence shown here is derived from an EMBL/GenBank/DDBJ whole genome shotgun (WGS) entry which is preliminary data.</text>
</comment>
<proteinExistence type="predicted"/>
<organism evidence="5">
    <name type="scientific">Rhizobium meliloti</name>
    <name type="common">Ensifer meliloti</name>
    <name type="synonym">Sinorhizobium meliloti</name>
    <dbReference type="NCBI Taxonomy" id="382"/>
    <lineage>
        <taxon>Bacteria</taxon>
        <taxon>Pseudomonadati</taxon>
        <taxon>Pseudomonadota</taxon>
        <taxon>Alphaproteobacteria</taxon>
        <taxon>Hyphomicrobiales</taxon>
        <taxon>Rhizobiaceae</taxon>
        <taxon>Sinorhizobium/Ensifer group</taxon>
        <taxon>Sinorhizobium</taxon>
    </lineage>
</organism>
<dbReference type="InterPro" id="IPR053946">
    <property type="entry name" value="YscD_ppl_3rd"/>
</dbReference>
<dbReference type="Gene3D" id="2.60.200.20">
    <property type="match status" value="1"/>
</dbReference>
<dbReference type="Pfam" id="PF16697">
    <property type="entry name" value="Yop-YscD_cpl"/>
    <property type="match status" value="1"/>
</dbReference>
<evidence type="ECO:0000259" key="4">
    <source>
        <dbReference type="Pfam" id="PF23893"/>
    </source>
</evidence>
<dbReference type="InterPro" id="IPR032030">
    <property type="entry name" value="YscD_cytoplasmic_dom"/>
</dbReference>
<dbReference type="AlphaFoldDB" id="A0A6A7ZT54"/>
<reference evidence="5" key="1">
    <citation type="journal article" date="2013" name="Genome Biol.">
        <title>Comparative genomics of the core and accessory genomes of 48 Sinorhizobium strains comprising five genospecies.</title>
        <authorList>
            <person name="Sugawara M."/>
            <person name="Epstein B."/>
            <person name="Badgley B.D."/>
            <person name="Unno T."/>
            <person name="Xu L."/>
            <person name="Reese J."/>
            <person name="Gyaneshwar P."/>
            <person name="Denny R."/>
            <person name="Mudge J."/>
            <person name="Bharti A.K."/>
            <person name="Farmer A.D."/>
            <person name="May G.D."/>
            <person name="Woodward J.E."/>
            <person name="Medigue C."/>
            <person name="Vallenet D."/>
            <person name="Lajus A."/>
            <person name="Rouy Z."/>
            <person name="Martinez-Vaz B."/>
            <person name="Tiffin P."/>
            <person name="Young N.D."/>
            <person name="Sadowsky M.J."/>
        </authorList>
    </citation>
    <scope>NUCLEOTIDE SEQUENCE</scope>
    <source>
        <strain evidence="5">M30</strain>
    </source>
</reference>
<keyword evidence="1" id="KW-0472">Membrane</keyword>
<protein>
    <recommendedName>
        <fullName evidence="6">FHA domain-containing protein</fullName>
    </recommendedName>
</protein>
<name>A0A6A7ZT54_RHIML</name>
<feature type="domain" description="YscD/Y4YQ C-terminal" evidence="4">
    <location>
        <begin position="250"/>
        <end position="301"/>
    </location>
</feature>
<evidence type="ECO:0000313" key="5">
    <source>
        <dbReference type="EMBL" id="MQW05840.1"/>
    </source>
</evidence>
<feature type="domain" description="YscD-like Bon-like" evidence="3">
    <location>
        <begin position="178"/>
        <end position="238"/>
    </location>
</feature>
<feature type="transmembrane region" description="Helical" evidence="1">
    <location>
        <begin position="125"/>
        <end position="146"/>
    </location>
</feature>
<dbReference type="GeneID" id="25011931"/>
<keyword evidence="1" id="KW-0812">Transmembrane</keyword>
<dbReference type="Pfam" id="PF21934">
    <property type="entry name" value="Yop-YscD_ppl_3rd"/>
    <property type="match status" value="1"/>
</dbReference>
<evidence type="ECO:0000259" key="2">
    <source>
        <dbReference type="Pfam" id="PF16697"/>
    </source>
</evidence>
<evidence type="ECO:0000256" key="1">
    <source>
        <dbReference type="SAM" id="Phobius"/>
    </source>
</evidence>
<feature type="domain" description="YscD cytoplasmic" evidence="2">
    <location>
        <begin position="18"/>
        <end position="107"/>
    </location>
</feature>
<gene>
    <name evidence="5" type="ORF">GHK45_19430</name>
</gene>
<sequence>MTSSLVLRNAATDLTLDILKGVHSGVSLPLAQGSYLIGSAADCDLMLSDHDVSDRHMRLQFAGSKVMIEAIGADVVVDETTVPVGHGLQVKTPVMVSLGSARLSLSEPGRTQSGSRTQRPMRVKWIAGGTAAAFSLLTIAAVQAGVADVDRSPSITSFSAETVTTGGVPPHPLSPEDVSSALSVKLLEAGLRDLRVQTDGARFSVSGAVDDEGRESWNGVQSWFDRTYGDRYVLTSEVGEAVPKTSPKFNLQAVWFGETPYAISADGTRLYKGAALEDGWYIKDIRDGSLTAGRQGEEFTLRF</sequence>
<dbReference type="Pfam" id="PF23893">
    <property type="entry name" value="Y4YQ_C"/>
    <property type="match status" value="1"/>
</dbReference>
<dbReference type="EMBL" id="WISP01000144">
    <property type="protein sequence ID" value="MQW05840.1"/>
    <property type="molecule type" value="Genomic_DNA"/>
</dbReference>
<dbReference type="InterPro" id="IPR008984">
    <property type="entry name" value="SMAD_FHA_dom_sf"/>
</dbReference>
<keyword evidence="1" id="KW-1133">Transmembrane helix</keyword>
<dbReference type="RefSeq" id="WP_015242602.1">
    <property type="nucleotide sequence ID" value="NZ_CP136276.1"/>
</dbReference>
<evidence type="ECO:0008006" key="6">
    <source>
        <dbReference type="Google" id="ProtNLM"/>
    </source>
</evidence>
<evidence type="ECO:0000259" key="3">
    <source>
        <dbReference type="Pfam" id="PF21934"/>
    </source>
</evidence>
<dbReference type="SUPFAM" id="SSF49879">
    <property type="entry name" value="SMAD/FHA domain"/>
    <property type="match status" value="1"/>
</dbReference>
<accession>A0A6A7ZT54</accession>